<sequence>MAQAKFFLTLLLEKDYGFKYERTPLKLQHAPLAQRRARHHEKATSCFDAKSIVATLVEEETGYYGAKASSVSIMNNHH</sequence>
<organism evidence="1">
    <name type="scientific">Anaerobacillus isosaccharinicus</name>
    <dbReference type="NCBI Taxonomy" id="1532552"/>
    <lineage>
        <taxon>Bacteria</taxon>
        <taxon>Bacillati</taxon>
        <taxon>Bacillota</taxon>
        <taxon>Bacilli</taxon>
        <taxon>Bacillales</taxon>
        <taxon>Bacillaceae</taxon>
        <taxon>Anaerobacillus</taxon>
    </lineage>
</organism>
<evidence type="ECO:0000313" key="1">
    <source>
        <dbReference type="EMBL" id="OIJ22861.1"/>
    </source>
</evidence>
<name>A0A1S2MDT3_9BACI</name>
<proteinExistence type="predicted"/>
<protein>
    <submittedName>
        <fullName evidence="1">Uncharacterized protein</fullName>
    </submittedName>
</protein>
<comment type="caution">
    <text evidence="1">The sequence shown here is derived from an EMBL/GenBank/DDBJ whole genome shotgun (WGS) entry which is preliminary data.</text>
</comment>
<dbReference type="EMBL" id="LQXD01000019">
    <property type="protein sequence ID" value="OIJ22861.1"/>
    <property type="molecule type" value="Genomic_DNA"/>
</dbReference>
<accession>A0A1S2MDT3</accession>
<gene>
    <name evidence="1" type="ORF">AWH56_04145</name>
</gene>
<reference evidence="1" key="1">
    <citation type="submission" date="2016-10" db="EMBL/GenBank/DDBJ databases">
        <title>Draft genome sequences of four alkaliphilic bacteria belonging to the Anaerobacillus genus.</title>
        <authorList>
            <person name="Bassil N.M."/>
            <person name="Lloyd J.R."/>
        </authorList>
    </citation>
    <scope>NUCLEOTIDE SEQUENCE [LARGE SCALE GENOMIC DNA]</scope>
    <source>
        <strain evidence="1">NB2006</strain>
    </source>
</reference>
<dbReference type="AlphaFoldDB" id="A0A1S2MDT3"/>